<sequence>MTMTSQVLNVIGGDGITANANDVALTASAATTTNPCEFISGKPQIDLAALTTIEGNALAATDTFLVDDGGTPKGIEYQDMGFRAQLSQTSQTLAAADMNTIMEFNGTATLTLPTNVSVALPIGAAVI</sequence>
<organism evidence="1">
    <name type="scientific">marine sediment metagenome</name>
    <dbReference type="NCBI Taxonomy" id="412755"/>
    <lineage>
        <taxon>unclassified sequences</taxon>
        <taxon>metagenomes</taxon>
        <taxon>ecological metagenomes</taxon>
    </lineage>
</organism>
<dbReference type="AlphaFoldDB" id="A0A0F9G7W0"/>
<reference evidence="1" key="1">
    <citation type="journal article" date="2015" name="Nature">
        <title>Complex archaea that bridge the gap between prokaryotes and eukaryotes.</title>
        <authorList>
            <person name="Spang A."/>
            <person name="Saw J.H."/>
            <person name="Jorgensen S.L."/>
            <person name="Zaremba-Niedzwiedzka K."/>
            <person name="Martijn J."/>
            <person name="Lind A.E."/>
            <person name="van Eijk R."/>
            <person name="Schleper C."/>
            <person name="Guy L."/>
            <person name="Ettema T.J."/>
        </authorList>
    </citation>
    <scope>NUCLEOTIDE SEQUENCE</scope>
</reference>
<accession>A0A0F9G7W0</accession>
<name>A0A0F9G7W0_9ZZZZ</name>
<feature type="non-terminal residue" evidence="1">
    <location>
        <position position="127"/>
    </location>
</feature>
<gene>
    <name evidence="1" type="ORF">LCGC14_1944020</name>
</gene>
<dbReference type="EMBL" id="LAZR01021094">
    <property type="protein sequence ID" value="KKL86511.1"/>
    <property type="molecule type" value="Genomic_DNA"/>
</dbReference>
<evidence type="ECO:0000313" key="1">
    <source>
        <dbReference type="EMBL" id="KKL86511.1"/>
    </source>
</evidence>
<comment type="caution">
    <text evidence="1">The sequence shown here is derived from an EMBL/GenBank/DDBJ whole genome shotgun (WGS) entry which is preliminary data.</text>
</comment>
<protein>
    <submittedName>
        <fullName evidence="1">Uncharacterized protein</fullName>
    </submittedName>
</protein>
<proteinExistence type="predicted"/>